<dbReference type="Gene3D" id="2.40.110.10">
    <property type="entry name" value="Butyryl-CoA Dehydrogenase, subunit A, domain 2"/>
    <property type="match status" value="1"/>
</dbReference>
<dbReference type="SUPFAM" id="SSF47203">
    <property type="entry name" value="Acyl-CoA dehydrogenase C-terminal domain-like"/>
    <property type="match status" value="1"/>
</dbReference>
<comment type="caution">
    <text evidence="8">The sequence shown here is derived from an EMBL/GenBank/DDBJ whole genome shotgun (WGS) entry which is preliminary data.</text>
</comment>
<feature type="binding site" evidence="5">
    <location>
        <begin position="155"/>
        <end position="158"/>
    </location>
    <ligand>
        <name>FAD</name>
        <dbReference type="ChEBI" id="CHEBI:57692"/>
    </ligand>
</feature>
<name>A0A537J2W4_9BACT</name>
<accession>A0A537J2W4</accession>
<dbReference type="InterPro" id="IPR009100">
    <property type="entry name" value="AcylCoA_DH/oxidase_NM_dom_sf"/>
</dbReference>
<dbReference type="PANTHER" id="PTHR36117:SF3">
    <property type="entry name" value="4-HYDROXYPHENYLACETATE 3-MONOOXYGENASE-RELATED"/>
    <property type="match status" value="1"/>
</dbReference>
<evidence type="ECO:0000256" key="4">
    <source>
        <dbReference type="PIRSR" id="PIRSR000331-1"/>
    </source>
</evidence>
<dbReference type="InterPro" id="IPR036250">
    <property type="entry name" value="AcylCo_DH-like_C"/>
</dbReference>
<evidence type="ECO:0000256" key="3">
    <source>
        <dbReference type="ARBA" id="ARBA00023002"/>
    </source>
</evidence>
<dbReference type="InterPro" id="IPR024674">
    <property type="entry name" value="HpaB/PvcC/4-BUDH_N"/>
</dbReference>
<proteinExistence type="predicted"/>
<evidence type="ECO:0000256" key="2">
    <source>
        <dbReference type="ARBA" id="ARBA00022827"/>
    </source>
</evidence>
<dbReference type="EMBL" id="VBAN01000475">
    <property type="protein sequence ID" value="TMI77825.1"/>
    <property type="molecule type" value="Genomic_DNA"/>
</dbReference>
<dbReference type="InterPro" id="IPR046373">
    <property type="entry name" value="Acyl-CoA_Oxase/DH_mid-dom_sf"/>
</dbReference>
<evidence type="ECO:0000259" key="7">
    <source>
        <dbReference type="Pfam" id="PF11794"/>
    </source>
</evidence>
<evidence type="ECO:0000313" key="9">
    <source>
        <dbReference type="Proteomes" id="UP000318093"/>
    </source>
</evidence>
<dbReference type="GO" id="GO:0052881">
    <property type="term" value="F:4-hydroxyphenylacetate 3-monooxygenase activity"/>
    <property type="evidence" value="ECO:0007669"/>
    <property type="project" value="UniProtKB-EC"/>
</dbReference>
<dbReference type="EC" id="1.14.14.9" evidence="8"/>
<dbReference type="Pfam" id="PF03241">
    <property type="entry name" value="HpaB"/>
    <property type="match status" value="1"/>
</dbReference>
<dbReference type="GO" id="GO:0050660">
    <property type="term" value="F:flavin adenine dinucleotide binding"/>
    <property type="evidence" value="ECO:0007669"/>
    <property type="project" value="InterPro"/>
</dbReference>
<feature type="binding site" evidence="4">
    <location>
        <begin position="103"/>
        <end position="107"/>
    </location>
    <ligand>
        <name>substrate</name>
    </ligand>
</feature>
<evidence type="ECO:0000256" key="5">
    <source>
        <dbReference type="PIRSR" id="PIRSR000331-2"/>
    </source>
</evidence>
<dbReference type="InterPro" id="IPR012687">
    <property type="entry name" value="HpaB_Deino-type"/>
</dbReference>
<dbReference type="Proteomes" id="UP000318093">
    <property type="component" value="Unassembled WGS sequence"/>
</dbReference>
<gene>
    <name evidence="8" type="primary">hpaB</name>
    <name evidence="8" type="ORF">E6H03_13185</name>
</gene>
<dbReference type="PANTHER" id="PTHR36117">
    <property type="entry name" value="4-HYDROXYPHENYLACETATE 3-MONOOXYGENASE-RELATED"/>
    <property type="match status" value="1"/>
</dbReference>
<evidence type="ECO:0000313" key="8">
    <source>
        <dbReference type="EMBL" id="TMI77825.1"/>
    </source>
</evidence>
<keyword evidence="1" id="KW-0285">Flavoprotein</keyword>
<feature type="binding site" evidence="5">
    <location>
        <begin position="149"/>
        <end position="151"/>
    </location>
    <ligand>
        <name>FAD</name>
        <dbReference type="ChEBI" id="CHEBI:57692"/>
    </ligand>
</feature>
<feature type="domain" description="HpaB/PvcC/4-BUDH N-terminal" evidence="7">
    <location>
        <begin position="5"/>
        <end position="273"/>
    </location>
</feature>
<dbReference type="InterPro" id="IPR024719">
    <property type="entry name" value="HpaB/PvcC/4-BUDH_C"/>
</dbReference>
<evidence type="ECO:0000259" key="6">
    <source>
        <dbReference type="Pfam" id="PF03241"/>
    </source>
</evidence>
<dbReference type="GO" id="GO:0016627">
    <property type="term" value="F:oxidoreductase activity, acting on the CH-CH group of donors"/>
    <property type="evidence" value="ECO:0007669"/>
    <property type="project" value="InterPro"/>
</dbReference>
<dbReference type="AlphaFoldDB" id="A0A537J2W4"/>
<dbReference type="Gene3D" id="1.10.3140.10">
    <property type="entry name" value="4-hydroxybutyryl-coa dehydratase, domain 1"/>
    <property type="match status" value="1"/>
</dbReference>
<dbReference type="SUPFAM" id="SSF56645">
    <property type="entry name" value="Acyl-CoA dehydrogenase NM domain-like"/>
    <property type="match status" value="1"/>
</dbReference>
<feature type="binding site" evidence="5">
    <location>
        <position position="192"/>
    </location>
    <ligand>
        <name>FAD</name>
        <dbReference type="ChEBI" id="CHEBI:57692"/>
    </ligand>
</feature>
<feature type="binding site" evidence="4">
    <location>
        <begin position="204"/>
        <end position="205"/>
    </location>
    <ligand>
        <name>substrate</name>
    </ligand>
</feature>
<dbReference type="InterPro" id="IPR004925">
    <property type="entry name" value="HpaB/PvcC/4-BUDH"/>
</dbReference>
<reference evidence="8 9" key="1">
    <citation type="journal article" date="2019" name="Nat. Microbiol.">
        <title>Mediterranean grassland soil C-N compound turnover is dependent on rainfall and depth, and is mediated by genomically divergent microorganisms.</title>
        <authorList>
            <person name="Diamond S."/>
            <person name="Andeer P.F."/>
            <person name="Li Z."/>
            <person name="Crits-Christoph A."/>
            <person name="Burstein D."/>
            <person name="Anantharaman K."/>
            <person name="Lane K.R."/>
            <person name="Thomas B.C."/>
            <person name="Pan C."/>
            <person name="Northen T.R."/>
            <person name="Banfield J.F."/>
        </authorList>
    </citation>
    <scope>NUCLEOTIDE SEQUENCE [LARGE SCALE GENOMIC DNA]</scope>
    <source>
        <strain evidence="8">NP_6</strain>
    </source>
</reference>
<keyword evidence="8" id="KW-0503">Monooxygenase</keyword>
<dbReference type="Pfam" id="PF11794">
    <property type="entry name" value="HpaB_N"/>
    <property type="match status" value="1"/>
</dbReference>
<dbReference type="PIRSF" id="PIRSF000331">
    <property type="entry name" value="HpaA_HpaB"/>
    <property type="match status" value="1"/>
</dbReference>
<dbReference type="GO" id="GO:0010124">
    <property type="term" value="P:phenylacetate catabolic process"/>
    <property type="evidence" value="ECO:0007669"/>
    <property type="project" value="InterPro"/>
</dbReference>
<feature type="binding site" evidence="5">
    <location>
        <begin position="453"/>
        <end position="456"/>
    </location>
    <ligand>
        <name>FAD</name>
        <dbReference type="ChEBI" id="CHEBI:57692"/>
    </ligand>
</feature>
<keyword evidence="3 8" id="KW-0560">Oxidoreductase</keyword>
<keyword evidence="2 5" id="KW-0274">FAD</keyword>
<feature type="domain" description="HpaB/PvcC/4-BUDH C-terminal" evidence="6">
    <location>
        <begin position="280"/>
        <end position="478"/>
    </location>
</feature>
<dbReference type="Gene3D" id="1.20.140.10">
    <property type="entry name" value="Butyryl-CoA Dehydrogenase, subunit A, domain 3"/>
    <property type="match status" value="1"/>
</dbReference>
<sequence>MPVRTGAQFLQGLRDRPRDLWLEGERVADPTAHPAFRNLVRSVAALYDMQHGPAQRDDMTYVSPATGQPVGLSFLAPQSHDDLVRVRTMMKRWADYSGGFMGRTPDYLNRALVGFASAAAYCAENDPRFGENIRRYYEYVREHDLCLTHTLLNPQANRSVGPSQQADPTLAARIVEENSRGIVLRGARMLATLPTADEIMVFPSTLLKAGPDDAPYAYALALPTETPGLRFLCRESFDYGKSRLDHPLGSRFEEMDAVVIFDNVQVPWERVFLLRDVEKCNRAFAATGAVAHMAHQVVTKNVAKTEFILGVASLIVDTIAIEQFQHVHEKMAELIVNLETMRAFLRTSEVEAQVNRWGVMQPAWTPLDAARNVHTRMYPRMVEILQQLGASGFMAIPTEKDLRGPQAETIRTYYQAARADAASRIKLFRLAWDIALSAFGSRQVLYERYFFGDPVRMAGAMFNAYDRKPYMERVKEFLERAERTAPALGPAPGE</sequence>
<protein>
    <submittedName>
        <fullName evidence="8">4-hydroxyphenylacetate 3-monooxygenase, oxygenase component</fullName>
        <ecNumber evidence="8">1.14.14.9</ecNumber>
    </submittedName>
</protein>
<organism evidence="8 9">
    <name type="scientific">Candidatus Segetimicrobium genomatis</name>
    <dbReference type="NCBI Taxonomy" id="2569760"/>
    <lineage>
        <taxon>Bacteria</taxon>
        <taxon>Bacillati</taxon>
        <taxon>Candidatus Sysuimicrobiota</taxon>
        <taxon>Candidatus Sysuimicrobiia</taxon>
        <taxon>Candidatus Sysuimicrobiales</taxon>
        <taxon>Candidatus Segetimicrobiaceae</taxon>
        <taxon>Candidatus Segetimicrobium</taxon>
    </lineage>
</organism>
<feature type="binding site" evidence="4">
    <location>
        <position position="149"/>
    </location>
    <ligand>
        <name>substrate</name>
    </ligand>
</feature>
<evidence type="ECO:0000256" key="1">
    <source>
        <dbReference type="ARBA" id="ARBA00022630"/>
    </source>
</evidence>
<dbReference type="NCBIfam" id="TIGR02309">
    <property type="entry name" value="HpaB-1"/>
    <property type="match status" value="1"/>
</dbReference>